<accession>W2YGV3</accession>
<dbReference type="EMBL" id="ANIY01003648">
    <property type="protein sequence ID" value="ETP34260.1"/>
    <property type="molecule type" value="Genomic_DNA"/>
</dbReference>
<reference evidence="1 2" key="1">
    <citation type="submission" date="2013-11" db="EMBL/GenBank/DDBJ databases">
        <title>The Genome Sequence of Phytophthora parasitica P10297.</title>
        <authorList>
            <consortium name="The Broad Institute Genomics Platform"/>
            <person name="Russ C."/>
            <person name="Tyler B."/>
            <person name="Panabieres F."/>
            <person name="Shan W."/>
            <person name="Tripathy S."/>
            <person name="Grunwald N."/>
            <person name="Machado M."/>
            <person name="Johnson C.S."/>
            <person name="Walker B."/>
            <person name="Young S.K."/>
            <person name="Zeng Q."/>
            <person name="Gargeya S."/>
            <person name="Fitzgerald M."/>
            <person name="Haas B."/>
            <person name="Abouelleil A."/>
            <person name="Allen A.W."/>
            <person name="Alvarado L."/>
            <person name="Arachchi H.M."/>
            <person name="Berlin A.M."/>
            <person name="Chapman S.B."/>
            <person name="Gainer-Dewar J."/>
            <person name="Goldberg J."/>
            <person name="Griggs A."/>
            <person name="Gujja S."/>
            <person name="Hansen M."/>
            <person name="Howarth C."/>
            <person name="Imamovic A."/>
            <person name="Ireland A."/>
            <person name="Larimer J."/>
            <person name="McCowan C."/>
            <person name="Murphy C."/>
            <person name="Pearson M."/>
            <person name="Poon T.W."/>
            <person name="Priest M."/>
            <person name="Roberts A."/>
            <person name="Saif S."/>
            <person name="Shea T."/>
            <person name="Sisk P."/>
            <person name="Sykes S."/>
            <person name="Wortman J."/>
            <person name="Nusbaum C."/>
            <person name="Birren B."/>
        </authorList>
    </citation>
    <scope>NUCLEOTIDE SEQUENCE [LARGE SCALE GENOMIC DNA]</scope>
    <source>
        <strain evidence="1 2">P10297</strain>
    </source>
</reference>
<comment type="caution">
    <text evidence="1">The sequence shown here is derived from an EMBL/GenBank/DDBJ whole genome shotgun (WGS) entry which is preliminary data.</text>
</comment>
<evidence type="ECO:0000313" key="1">
    <source>
        <dbReference type="EMBL" id="ETP34260.1"/>
    </source>
</evidence>
<evidence type="ECO:0000313" key="2">
    <source>
        <dbReference type="Proteomes" id="UP000018948"/>
    </source>
</evidence>
<gene>
    <name evidence="1" type="ORF">F442_17366</name>
</gene>
<name>W2YGV3_PHYNI</name>
<proteinExistence type="predicted"/>
<organism evidence="1 2">
    <name type="scientific">Phytophthora nicotianae P10297</name>
    <dbReference type="NCBI Taxonomy" id="1317064"/>
    <lineage>
        <taxon>Eukaryota</taxon>
        <taxon>Sar</taxon>
        <taxon>Stramenopiles</taxon>
        <taxon>Oomycota</taxon>
        <taxon>Peronosporomycetes</taxon>
        <taxon>Peronosporales</taxon>
        <taxon>Peronosporaceae</taxon>
        <taxon>Phytophthora</taxon>
    </lineage>
</organism>
<dbReference type="AlphaFoldDB" id="W2YGV3"/>
<sequence>MLFDSLSLELVAPSLTTKTSRQRPLSSFRFAQRTVPKIPRTNPSLARDHGYLKHQSHRTPDTARRLGTQPFALHVRSTAAHRWYVSHRLARHVFASELVLTDAHRACSHTNSSLHTKSDSHTRANSVLHFTLLVTRRQTSNP</sequence>
<dbReference type="Proteomes" id="UP000018948">
    <property type="component" value="Unassembled WGS sequence"/>
</dbReference>
<protein>
    <submittedName>
        <fullName evidence="1">Uncharacterized protein</fullName>
    </submittedName>
</protein>